<dbReference type="EMBL" id="PVMZ01000018">
    <property type="protein sequence ID" value="PRX16717.1"/>
    <property type="molecule type" value="Genomic_DNA"/>
</dbReference>
<proteinExistence type="predicted"/>
<evidence type="ECO:0000313" key="1">
    <source>
        <dbReference type="EMBL" id="PRX16717.1"/>
    </source>
</evidence>
<protein>
    <submittedName>
        <fullName evidence="1">Uncharacterized protein</fullName>
    </submittedName>
</protein>
<dbReference type="Proteomes" id="UP000239415">
    <property type="component" value="Unassembled WGS sequence"/>
</dbReference>
<gene>
    <name evidence="1" type="ORF">CLV67_11848</name>
</gene>
<accession>A0A2T0K1M7</accession>
<dbReference type="RefSeq" id="WP_106326263.1">
    <property type="nucleotide sequence ID" value="NZ_BOMO01000066.1"/>
</dbReference>
<reference evidence="1 2" key="1">
    <citation type="submission" date="2018-03" db="EMBL/GenBank/DDBJ databases">
        <title>Genomic Encyclopedia of Archaeal and Bacterial Type Strains, Phase II (KMG-II): from individual species to whole genera.</title>
        <authorList>
            <person name="Goeker M."/>
        </authorList>
    </citation>
    <scope>NUCLEOTIDE SEQUENCE [LARGE SCALE GENOMIC DNA]</scope>
    <source>
        <strain evidence="1 2">DSM 43146</strain>
    </source>
</reference>
<dbReference type="OrthoDB" id="3249195at2"/>
<name>A0A2T0K1M7_9ACTN</name>
<comment type="caution">
    <text evidence="1">The sequence shown here is derived from an EMBL/GenBank/DDBJ whole genome shotgun (WGS) entry which is preliminary data.</text>
</comment>
<evidence type="ECO:0000313" key="2">
    <source>
        <dbReference type="Proteomes" id="UP000239415"/>
    </source>
</evidence>
<keyword evidence="2" id="KW-1185">Reference proteome</keyword>
<dbReference type="AlphaFoldDB" id="A0A2T0K1M7"/>
<sequence length="238" mass="26203">MPERKVDVLVVRWYERAAGASGIAGRWLAAAREHLPEAMPRRFGDVEPLRGRLDRDGEDGFRQAHERAEPLLHLAGTAPVYSASLAANHPDWFGPTVAHSLSAVLEPGDERVRRFALALTCPATIYVSASVEGGQTLDRGQLWGPGDRPAEPFLAGLGQWLGLPPEPPHWCWFGPEYLRLLGRGVPGEKVGGGLLWTGGAWAGESLRARLDEREPSHRFAVRRPGGLRPSIWRRMFSS</sequence>
<organism evidence="1 2">
    <name type="scientific">Actinoplanes italicus</name>
    <dbReference type="NCBI Taxonomy" id="113567"/>
    <lineage>
        <taxon>Bacteria</taxon>
        <taxon>Bacillati</taxon>
        <taxon>Actinomycetota</taxon>
        <taxon>Actinomycetes</taxon>
        <taxon>Micromonosporales</taxon>
        <taxon>Micromonosporaceae</taxon>
        <taxon>Actinoplanes</taxon>
    </lineage>
</organism>